<proteinExistence type="predicted"/>
<sequence>MPRGRPKPSFFPTHHFSKTTYYITTAAAAAVAYDQVLTFSQEVDLVWKRGWSLMTLLYLIARYSGSLCIIGLAAWVICINWSYTVGVAMYLVVNWSSNIFILAMQAILVIRVYALCNKSKKILIFLVTCFCLQAIAVMVMAGLIFNLRVMKQYVVSVGASIGSVAQITTIDSSAFYPPPQDSTIIVVAFDAVVSLVALFAFVQHALETRNLDGKWSVNALVKLLVADQMLYFICYLAWLSISLATNYVESGVSEV</sequence>
<protein>
    <submittedName>
        <fullName evidence="1">Uncharacterized protein</fullName>
    </submittedName>
</protein>
<organism evidence="1 2">
    <name type="scientific">Leucogyrophana mollusca</name>
    <dbReference type="NCBI Taxonomy" id="85980"/>
    <lineage>
        <taxon>Eukaryota</taxon>
        <taxon>Fungi</taxon>
        <taxon>Dikarya</taxon>
        <taxon>Basidiomycota</taxon>
        <taxon>Agaricomycotina</taxon>
        <taxon>Agaricomycetes</taxon>
        <taxon>Agaricomycetidae</taxon>
        <taxon>Boletales</taxon>
        <taxon>Boletales incertae sedis</taxon>
        <taxon>Leucogyrophana</taxon>
    </lineage>
</organism>
<evidence type="ECO:0000313" key="2">
    <source>
        <dbReference type="Proteomes" id="UP000790709"/>
    </source>
</evidence>
<reference evidence="1" key="1">
    <citation type="journal article" date="2021" name="New Phytol.">
        <title>Evolutionary innovations through gain and loss of genes in the ectomycorrhizal Boletales.</title>
        <authorList>
            <person name="Wu G."/>
            <person name="Miyauchi S."/>
            <person name="Morin E."/>
            <person name="Kuo A."/>
            <person name="Drula E."/>
            <person name="Varga T."/>
            <person name="Kohler A."/>
            <person name="Feng B."/>
            <person name="Cao Y."/>
            <person name="Lipzen A."/>
            <person name="Daum C."/>
            <person name="Hundley H."/>
            <person name="Pangilinan J."/>
            <person name="Johnson J."/>
            <person name="Barry K."/>
            <person name="LaButti K."/>
            <person name="Ng V."/>
            <person name="Ahrendt S."/>
            <person name="Min B."/>
            <person name="Choi I.G."/>
            <person name="Park H."/>
            <person name="Plett J.M."/>
            <person name="Magnuson J."/>
            <person name="Spatafora J.W."/>
            <person name="Nagy L.G."/>
            <person name="Henrissat B."/>
            <person name="Grigoriev I.V."/>
            <person name="Yang Z.L."/>
            <person name="Xu J."/>
            <person name="Martin F.M."/>
        </authorList>
    </citation>
    <scope>NUCLEOTIDE SEQUENCE</scope>
    <source>
        <strain evidence="1">KUC20120723A-06</strain>
    </source>
</reference>
<keyword evidence="2" id="KW-1185">Reference proteome</keyword>
<evidence type="ECO:0000313" key="1">
    <source>
        <dbReference type="EMBL" id="KAH7920505.1"/>
    </source>
</evidence>
<gene>
    <name evidence="1" type="ORF">BV22DRAFT_796784</name>
</gene>
<name>A0ACB8B416_9AGAM</name>
<dbReference type="Proteomes" id="UP000790709">
    <property type="component" value="Unassembled WGS sequence"/>
</dbReference>
<dbReference type="EMBL" id="MU266575">
    <property type="protein sequence ID" value="KAH7920505.1"/>
    <property type="molecule type" value="Genomic_DNA"/>
</dbReference>
<comment type="caution">
    <text evidence="1">The sequence shown here is derived from an EMBL/GenBank/DDBJ whole genome shotgun (WGS) entry which is preliminary data.</text>
</comment>
<accession>A0ACB8B416</accession>